<dbReference type="GO" id="GO:0003824">
    <property type="term" value="F:catalytic activity"/>
    <property type="evidence" value="ECO:0007669"/>
    <property type="project" value="InterPro"/>
</dbReference>
<reference evidence="2" key="2">
    <citation type="journal article" date="2015" name="J. Proteomics">
        <title>Sexual differences in the sialomes of the zebra tick, Rhipicephalus pulchellus.</title>
        <authorList>
            <person name="Tan A.W."/>
            <person name="Francischetti I.M."/>
            <person name="Slovak M."/>
            <person name="Kini R.M."/>
            <person name="Ribeiro J.M."/>
        </authorList>
    </citation>
    <scope>NUCLEOTIDE SEQUENCE</scope>
    <source>
        <tissue evidence="2">Salivary gland</tissue>
    </source>
</reference>
<dbReference type="Gene3D" id="3.60.10.10">
    <property type="entry name" value="Endonuclease/exonuclease/phosphatase"/>
    <property type="match status" value="1"/>
</dbReference>
<protein>
    <submittedName>
        <fullName evidence="2">Putative tick transposon</fullName>
    </submittedName>
</protein>
<name>L7MK91_RHIPC</name>
<evidence type="ECO:0000259" key="1">
    <source>
        <dbReference type="Pfam" id="PF14529"/>
    </source>
</evidence>
<dbReference type="AlphaFoldDB" id="L7MK91"/>
<dbReference type="SUPFAM" id="SSF56219">
    <property type="entry name" value="DNase I-like"/>
    <property type="match status" value="1"/>
</dbReference>
<feature type="non-terminal residue" evidence="2">
    <location>
        <position position="115"/>
    </location>
</feature>
<dbReference type="InterPro" id="IPR005135">
    <property type="entry name" value="Endo/exonuclease/phosphatase"/>
</dbReference>
<dbReference type="Pfam" id="PF14529">
    <property type="entry name" value="Exo_endo_phos_2"/>
    <property type="match status" value="1"/>
</dbReference>
<sequence length="115" mass="12650">MPLEGVAVRAVLFNKLATVASLYIPPNYALSKTEFQSFMCELPEPYIVVGDFNAHNTLWGDSHYDARGRLVENFLLSTDACLLNTKEPTFCSVANNTSSSIDLSIASSTLIPYLQ</sequence>
<proteinExistence type="evidence at transcript level"/>
<reference evidence="2" key="1">
    <citation type="submission" date="2012-11" db="EMBL/GenBank/DDBJ databases">
        <authorList>
            <person name="Lucero-Rivera Y.E."/>
            <person name="Tovar-Ramirez D."/>
        </authorList>
    </citation>
    <scope>NUCLEOTIDE SEQUENCE</scope>
    <source>
        <tissue evidence="2">Salivary gland</tissue>
    </source>
</reference>
<evidence type="ECO:0000313" key="2">
    <source>
        <dbReference type="EMBL" id="JAA64616.1"/>
    </source>
</evidence>
<dbReference type="PANTHER" id="PTHR33273">
    <property type="entry name" value="DOMAIN-CONTAINING PROTEIN, PUTATIVE-RELATED"/>
    <property type="match status" value="1"/>
</dbReference>
<feature type="domain" description="Endonuclease/exonuclease/phosphatase" evidence="1">
    <location>
        <begin position="18"/>
        <end position="111"/>
    </location>
</feature>
<organism evidence="2">
    <name type="scientific">Rhipicephalus pulchellus</name>
    <name type="common">Yellow backed tick</name>
    <name type="synonym">Dermacentor pulchellus</name>
    <dbReference type="NCBI Taxonomy" id="72859"/>
    <lineage>
        <taxon>Eukaryota</taxon>
        <taxon>Metazoa</taxon>
        <taxon>Ecdysozoa</taxon>
        <taxon>Arthropoda</taxon>
        <taxon>Chelicerata</taxon>
        <taxon>Arachnida</taxon>
        <taxon>Acari</taxon>
        <taxon>Parasitiformes</taxon>
        <taxon>Ixodida</taxon>
        <taxon>Ixodoidea</taxon>
        <taxon>Ixodidae</taxon>
        <taxon>Rhipicephalinae</taxon>
        <taxon>Rhipicephalus</taxon>
        <taxon>Rhipicephalus</taxon>
    </lineage>
</organism>
<accession>L7MK91</accession>
<dbReference type="EMBL" id="GACK01000418">
    <property type="protein sequence ID" value="JAA64616.1"/>
    <property type="molecule type" value="mRNA"/>
</dbReference>
<dbReference type="InterPro" id="IPR036691">
    <property type="entry name" value="Endo/exonu/phosph_ase_sf"/>
</dbReference>
<dbReference type="PANTHER" id="PTHR33273:SF4">
    <property type="entry name" value="ENDONUCLEASE_EXONUCLEASE_PHOSPHATASE DOMAIN-CONTAINING PROTEIN"/>
    <property type="match status" value="1"/>
</dbReference>